<dbReference type="EMBL" id="JXJN01020435">
    <property type="status" value="NOT_ANNOTATED_CDS"/>
    <property type="molecule type" value="Genomic_DNA"/>
</dbReference>
<protein>
    <submittedName>
        <fullName evidence="1">Uncharacterized protein</fullName>
    </submittedName>
</protein>
<evidence type="ECO:0000313" key="1">
    <source>
        <dbReference type="EnsemblMetazoa" id="GPPI040501-PA"/>
    </source>
</evidence>
<dbReference type="STRING" id="67801.A0A1B0BU13"/>
<evidence type="ECO:0000313" key="2">
    <source>
        <dbReference type="Proteomes" id="UP000092460"/>
    </source>
</evidence>
<accession>A0A1B0BU13</accession>
<name>A0A1B0BU13_9MUSC</name>
<organism evidence="1 2">
    <name type="scientific">Glossina palpalis gambiensis</name>
    <dbReference type="NCBI Taxonomy" id="67801"/>
    <lineage>
        <taxon>Eukaryota</taxon>
        <taxon>Metazoa</taxon>
        <taxon>Ecdysozoa</taxon>
        <taxon>Arthropoda</taxon>
        <taxon>Hexapoda</taxon>
        <taxon>Insecta</taxon>
        <taxon>Pterygota</taxon>
        <taxon>Neoptera</taxon>
        <taxon>Endopterygota</taxon>
        <taxon>Diptera</taxon>
        <taxon>Brachycera</taxon>
        <taxon>Muscomorpha</taxon>
        <taxon>Hippoboscoidea</taxon>
        <taxon>Glossinidae</taxon>
        <taxon>Glossina</taxon>
    </lineage>
</organism>
<dbReference type="Pfam" id="PF20206">
    <property type="entry name" value="Tra1_ring"/>
    <property type="match status" value="1"/>
</dbReference>
<sequence>MSLRPQTNILPIYVTCSEMAQPLGGQTLTIWPRAKFGCSAGAIVVFARGEYEQKVVGFMEMFHQITVATPKYIENLCHQVLQTENNLMIKSSSSYRAPLFKSSSPPCLAVLLVRHALEARPFVRQALDVLTAPMPLRMEYANTMLTHWMKKIIVEEGHSMQQLFHIVQLMTKERDEMGNHE</sequence>
<dbReference type="AlphaFoldDB" id="A0A1B0BU13"/>
<keyword evidence="2" id="KW-1185">Reference proteome</keyword>
<dbReference type="InterPro" id="IPR046805">
    <property type="entry name" value="Tra1_ring"/>
</dbReference>
<reference evidence="2" key="1">
    <citation type="submission" date="2015-01" db="EMBL/GenBank/DDBJ databases">
        <authorList>
            <person name="Aksoy S."/>
            <person name="Warren W."/>
            <person name="Wilson R.K."/>
        </authorList>
    </citation>
    <scope>NUCLEOTIDE SEQUENCE [LARGE SCALE GENOMIC DNA]</scope>
    <source>
        <strain evidence="2">IAEA</strain>
    </source>
</reference>
<dbReference type="VEuPathDB" id="VectorBase:GPPI040501"/>
<dbReference type="EnsemblMetazoa" id="GPPI040501-RA">
    <property type="protein sequence ID" value="GPPI040501-PA"/>
    <property type="gene ID" value="GPPI040501"/>
</dbReference>
<proteinExistence type="predicted"/>
<dbReference type="Proteomes" id="UP000092460">
    <property type="component" value="Unassembled WGS sequence"/>
</dbReference>
<reference evidence="1" key="2">
    <citation type="submission" date="2020-05" db="UniProtKB">
        <authorList>
            <consortium name="EnsemblMetazoa"/>
        </authorList>
    </citation>
    <scope>IDENTIFICATION</scope>
    <source>
        <strain evidence="1">IAEA</strain>
    </source>
</reference>